<proteinExistence type="predicted"/>
<accession>A0AAF0CP39</accession>
<reference evidence="2" key="1">
    <citation type="submission" date="2023-03" db="EMBL/GenBank/DDBJ databases">
        <title>Lomoglobus Profundus gen. nov., sp. nov., a novel member of the phylum Verrucomicrobia, isolated from deep-marine sediment of South China Sea.</title>
        <authorList>
            <person name="Ahmad T."/>
            <person name="Ishaq S.E."/>
            <person name="Wang F."/>
        </authorList>
    </citation>
    <scope>NUCLEOTIDE SEQUENCE</scope>
    <source>
        <strain evidence="2">LMO-M01</strain>
    </source>
</reference>
<organism evidence="2 3">
    <name type="scientific">Synoicihabitans lomoniglobus</name>
    <dbReference type="NCBI Taxonomy" id="2909285"/>
    <lineage>
        <taxon>Bacteria</taxon>
        <taxon>Pseudomonadati</taxon>
        <taxon>Verrucomicrobiota</taxon>
        <taxon>Opitutia</taxon>
        <taxon>Opitutales</taxon>
        <taxon>Opitutaceae</taxon>
        <taxon>Synoicihabitans</taxon>
    </lineage>
</organism>
<feature type="signal peptide" evidence="1">
    <location>
        <begin position="1"/>
        <end position="22"/>
    </location>
</feature>
<keyword evidence="3" id="KW-1185">Reference proteome</keyword>
<gene>
    <name evidence="2" type="ORF">PXH66_00745</name>
</gene>
<keyword evidence="1" id="KW-0732">Signal</keyword>
<protein>
    <submittedName>
        <fullName evidence="2">Uncharacterized protein</fullName>
    </submittedName>
</protein>
<dbReference type="EMBL" id="CP119075">
    <property type="protein sequence ID" value="WED65375.1"/>
    <property type="molecule type" value="Genomic_DNA"/>
</dbReference>
<dbReference type="RefSeq" id="WP_330929322.1">
    <property type="nucleotide sequence ID" value="NZ_CP119075.1"/>
</dbReference>
<name>A0AAF0CP39_9BACT</name>
<evidence type="ECO:0000313" key="2">
    <source>
        <dbReference type="EMBL" id="WED65375.1"/>
    </source>
</evidence>
<dbReference type="Proteomes" id="UP001218638">
    <property type="component" value="Chromosome"/>
</dbReference>
<sequence>MNFRSLPRLVALWLSIAGISSAADKLDVAVINELTFLGEQQAPADLDLNPVYYQFITRGYVLFGRALPGDVEPEEDALLQHIAAVLRPKGYLPADAEHPPRVAITVMWGSAIGEWKHAIEYLNTSPAGIKWEPLPSESGHKNTDLRRTWSEIRGDDVSRILRLSYQDPYIFSLTACDWRNAFKGQEIPLWQVRALVASPRVTAEQAFHRIIDAVEPYFGRDNDAPHIVKAKGEREATSMAFGFDDPAHRPAPIDMDPVVALALGGERFKRK</sequence>
<dbReference type="AlphaFoldDB" id="A0AAF0CP39"/>
<evidence type="ECO:0000313" key="3">
    <source>
        <dbReference type="Proteomes" id="UP001218638"/>
    </source>
</evidence>
<feature type="chain" id="PRO_5042172755" evidence="1">
    <location>
        <begin position="23"/>
        <end position="271"/>
    </location>
</feature>
<dbReference type="KEGG" id="slom:PXH66_00745"/>
<evidence type="ECO:0000256" key="1">
    <source>
        <dbReference type="SAM" id="SignalP"/>
    </source>
</evidence>